<evidence type="ECO:0000256" key="3">
    <source>
        <dbReference type="ARBA" id="ARBA00022448"/>
    </source>
</evidence>
<dbReference type="CTD" id="55705"/>
<evidence type="ECO:0000313" key="8">
    <source>
        <dbReference type="Proteomes" id="UP000594260"/>
    </source>
</evidence>
<dbReference type="InterPro" id="IPR056840">
    <property type="entry name" value="HEAT_IPO9_central"/>
</dbReference>
<dbReference type="InterPro" id="IPR011989">
    <property type="entry name" value="ARM-like"/>
</dbReference>
<dbReference type="KEGG" id="vde:111246172"/>
<evidence type="ECO:0000256" key="5">
    <source>
        <dbReference type="ARBA" id="ARBA00023242"/>
    </source>
</evidence>
<dbReference type="PANTHER" id="PTHR10997:SF9">
    <property type="entry name" value="IMPORTIN-9"/>
    <property type="match status" value="1"/>
</dbReference>
<keyword evidence="5" id="KW-0539">Nucleus</keyword>
<dbReference type="SMART" id="SM00913">
    <property type="entry name" value="IBN_N"/>
    <property type="match status" value="1"/>
</dbReference>
<sequence>MVGGTTVETGLRQALVEVLSQLQSADSNIRNQAENRAKALEVTEAFAVHLCEIILDPSHDFASRQLGSVLLKQYVEFHWSKESDKFTPPECPSETKERVRQMLPLGLKEAQKKLRGSIAYAISKIAYFDWPEQWEQLFRILMQALKSNDVHVVDGTMKVLVEFTQCQVTDDQMVHMVPVVLPEMHTLLISATSSEKIKLRAVQVFSTCAQILLSMSSFEKNVVKMQLNPFLPGFIRAFVDILNVPHTQQFNPALKTEVLSTLKELVRVRDKVLLPFLPEILGPVWSTLTGTAEVYVKERVNNTVDNEDEVDSDGEVYGIHSLVQTIFEFVQALIESPKLQKPVSTAMEDLLYYLIAYMQITGEQIQNWSSDADKYAEEEDEDTFAFGVRISALDVLQTLKADFYDECVLPACSAVSRHLRESQVAMTAGDPNWWKLHEASMFALQAMSELLTEKFKQNQMPPDFNLTRMLETLIVEDINMPGANPFLQGRCLCFASKYASCMQHPVLQSFIGSTVTALQPSQPAVLRIAAAKALHSFCDYLKVNGGKTLIQPYLGPAVEALERMAGEATPAALSTVLEALTLLVSMDPEFTAVLEPKITPLTIGVFLKHSNDTVLVSLAQDIFKELSKVPACSSTLHGTLLPTLIQILTIPNDHAQQQATMPSSMPGVALDILATLVRHSPAPLPDPVITQAFPACIACVLSTDDITCMQNGGECLRAYVFAAYPQLVQWRNDQGQTGLHLVLQACEHLLDPKTPESAAAFVGRLVCTLVARGMADLGQEGIERLLRAVLSKLLHTETCSVTQNLILVFARLVHTDLGALLDFLSSVPGPSGESALAFVLAEWCNKQQLFYGSHDTKVTLLALTKLVEHALNKNDERVLNITVKGDEIVDLNEMGPKTRSQRAKKPTQWTEIPVVVKMYKLILRDLIQQSEENWEDDSDTDSENEDIGQDRCEAGDNLEYIVDVMRTVDPSDLDDAEDDDPEMLSDPLRQIDLKKCLKTFISNIIQFPYYSRFSQHHTQADKTALALLGFTV</sequence>
<dbReference type="FunCoup" id="A0A7M7JR30">
    <property type="interactions" value="1975"/>
</dbReference>
<dbReference type="OMA" id="NPDQYTI"/>
<dbReference type="PANTHER" id="PTHR10997">
    <property type="entry name" value="IMPORTIN-7, 8, 11"/>
    <property type="match status" value="1"/>
</dbReference>
<dbReference type="EnsemblMetazoa" id="XM_022795319">
    <property type="protein sequence ID" value="XP_022651054"/>
    <property type="gene ID" value="LOC111246172"/>
</dbReference>
<dbReference type="InParanoid" id="A0A7M7JR30"/>
<accession>A0A7M7JR30</accession>
<evidence type="ECO:0000256" key="2">
    <source>
        <dbReference type="ARBA" id="ARBA00007991"/>
    </source>
</evidence>
<evidence type="ECO:0000313" key="7">
    <source>
        <dbReference type="EnsemblMetazoa" id="XP_022651054"/>
    </source>
</evidence>
<reference evidence="7" key="1">
    <citation type="submission" date="2021-01" db="UniProtKB">
        <authorList>
            <consortium name="EnsemblMetazoa"/>
        </authorList>
    </citation>
    <scope>IDENTIFICATION</scope>
</reference>
<dbReference type="RefSeq" id="XP_022651054.1">
    <property type="nucleotide sequence ID" value="XM_022795319.1"/>
</dbReference>
<evidence type="ECO:0000256" key="1">
    <source>
        <dbReference type="ARBA" id="ARBA00004123"/>
    </source>
</evidence>
<dbReference type="InterPro" id="IPR001494">
    <property type="entry name" value="Importin-beta_N"/>
</dbReference>
<feature type="domain" description="Importin N-terminal" evidence="6">
    <location>
        <begin position="33"/>
        <end position="103"/>
    </location>
</feature>
<dbReference type="PROSITE" id="PS50166">
    <property type="entry name" value="IMPORTIN_B_NT"/>
    <property type="match status" value="1"/>
</dbReference>
<protein>
    <recommendedName>
        <fullName evidence="6">Importin N-terminal domain-containing protein</fullName>
    </recommendedName>
</protein>
<dbReference type="InterPro" id="IPR016024">
    <property type="entry name" value="ARM-type_fold"/>
</dbReference>
<dbReference type="Gene3D" id="1.25.10.10">
    <property type="entry name" value="Leucine-rich Repeat Variant"/>
    <property type="match status" value="1"/>
</dbReference>
<keyword evidence="4" id="KW-0653">Protein transport</keyword>
<name>A0A7M7JR30_VARDE</name>
<dbReference type="GO" id="GO:0005829">
    <property type="term" value="C:cytosol"/>
    <property type="evidence" value="ECO:0007669"/>
    <property type="project" value="TreeGrafter"/>
</dbReference>
<dbReference type="Proteomes" id="UP000594260">
    <property type="component" value="Unplaced"/>
</dbReference>
<keyword evidence="8" id="KW-1185">Reference proteome</keyword>
<dbReference type="AlphaFoldDB" id="A0A7M7JR30"/>
<dbReference type="Pfam" id="PF25758">
    <property type="entry name" value="TPR_IPO11"/>
    <property type="match status" value="1"/>
</dbReference>
<comment type="subcellular location">
    <subcellularLocation>
        <location evidence="1">Nucleus</location>
    </subcellularLocation>
</comment>
<proteinExistence type="inferred from homology"/>
<dbReference type="GO" id="GO:0006606">
    <property type="term" value="P:protein import into nucleus"/>
    <property type="evidence" value="ECO:0007669"/>
    <property type="project" value="TreeGrafter"/>
</dbReference>
<dbReference type="GO" id="GO:0031267">
    <property type="term" value="F:small GTPase binding"/>
    <property type="evidence" value="ECO:0007669"/>
    <property type="project" value="InterPro"/>
</dbReference>
<dbReference type="Pfam" id="PF25018">
    <property type="entry name" value="HEAT_IPO9_c"/>
    <property type="match status" value="1"/>
</dbReference>
<evidence type="ECO:0000259" key="6">
    <source>
        <dbReference type="PROSITE" id="PS50166"/>
    </source>
</evidence>
<dbReference type="SUPFAM" id="SSF48371">
    <property type="entry name" value="ARM repeat"/>
    <property type="match status" value="1"/>
</dbReference>
<dbReference type="GO" id="GO:0005635">
    <property type="term" value="C:nuclear envelope"/>
    <property type="evidence" value="ECO:0007669"/>
    <property type="project" value="TreeGrafter"/>
</dbReference>
<dbReference type="InterPro" id="IPR058669">
    <property type="entry name" value="TPR_IPO7/11-like"/>
</dbReference>
<dbReference type="OrthoDB" id="431626at2759"/>
<comment type="similarity">
    <text evidence="2">Belongs to the importin beta family.</text>
</comment>
<keyword evidence="3" id="KW-0813">Transport</keyword>
<dbReference type="GeneID" id="111246172"/>
<dbReference type="Pfam" id="PF03810">
    <property type="entry name" value="IBN_N"/>
    <property type="match status" value="1"/>
</dbReference>
<organism evidence="7 8">
    <name type="scientific">Varroa destructor</name>
    <name type="common">Honeybee mite</name>
    <dbReference type="NCBI Taxonomy" id="109461"/>
    <lineage>
        <taxon>Eukaryota</taxon>
        <taxon>Metazoa</taxon>
        <taxon>Ecdysozoa</taxon>
        <taxon>Arthropoda</taxon>
        <taxon>Chelicerata</taxon>
        <taxon>Arachnida</taxon>
        <taxon>Acari</taxon>
        <taxon>Parasitiformes</taxon>
        <taxon>Mesostigmata</taxon>
        <taxon>Gamasina</taxon>
        <taxon>Dermanyssoidea</taxon>
        <taxon>Varroidae</taxon>
        <taxon>Varroa</taxon>
    </lineage>
</organism>
<evidence type="ECO:0000256" key="4">
    <source>
        <dbReference type="ARBA" id="ARBA00022927"/>
    </source>
</evidence>